<evidence type="ECO:0000313" key="10">
    <source>
        <dbReference type="Proteomes" id="UP000006695"/>
    </source>
</evidence>
<evidence type="ECO:0000256" key="1">
    <source>
        <dbReference type="ARBA" id="ARBA00001947"/>
    </source>
</evidence>
<dbReference type="EMBL" id="CP000698">
    <property type="protein sequence ID" value="ABQ24693.1"/>
    <property type="molecule type" value="Genomic_DNA"/>
</dbReference>
<sequence length="566" mass="61009">MNRSKALFRTLFPSLLLGLSLLQGCASMEPATGKQATASASICNQANSAVIDYFGLIDSAKKERPELVEALAKFPKGADLHNHLSGTVMPEDYIALGSAEGDCFGPDTSVPTMYAITTAAASGACNAGFKPLAKASADERQKLVQSLSMYQFDYQGIQSGHDQFFATFGRFGAVSGSFSNEGPMLAKLLQQANADNVIYVETMMSFQPAAVSRLADLLRQRYPDASYYTESSNYPALFDYLLSAGLKNAVIAAQKDIAAYVSSTNAVLRCGAADQDPACDVSYDFQAAVNRNASMKDGSADLPKIFTQTAISCLLADAEKRVVGVNLLSGEDQPVSMQSFSTQMQFFSYFHGRFPKVNIALHGGEITPCFVGDGNPALKDHLTGSIRAGAKRLGHAVSFSYLNDVDKAEVAAVMKSNNTLVEIPFTSNAQILGVAGEEHPFPQYFRKYGIPAAFSTDDEGVSHADYTSEWIYAVMKYGITFSEAVRLARFSIQYSFLPGDPLWTDVASAKIVSQCAGQAPGSSDPAEPCRAFLAGSAKARTQWSYEAKLSRFDNEYGPKLRKYLGN</sequence>
<dbReference type="GO" id="GO:0043103">
    <property type="term" value="P:hypoxanthine salvage"/>
    <property type="evidence" value="ECO:0007669"/>
    <property type="project" value="TreeGrafter"/>
</dbReference>
<name>A5GCK2_GEOUR</name>
<keyword evidence="5 9" id="KW-0378">Hydrolase</keyword>
<dbReference type="RefSeq" id="WP_011937418.1">
    <property type="nucleotide sequence ID" value="NC_009483.1"/>
</dbReference>
<evidence type="ECO:0000256" key="5">
    <source>
        <dbReference type="ARBA" id="ARBA00022801"/>
    </source>
</evidence>
<dbReference type="PANTHER" id="PTHR11409">
    <property type="entry name" value="ADENOSINE DEAMINASE"/>
    <property type="match status" value="1"/>
</dbReference>
<dbReference type="InterPro" id="IPR006330">
    <property type="entry name" value="Ado/ade_deaminase"/>
</dbReference>
<dbReference type="EC" id="3.5.4.4" evidence="3"/>
<accession>A5GCK2</accession>
<dbReference type="HOGENOM" id="CLU_573569_0_0_7"/>
<dbReference type="Gene3D" id="3.20.20.140">
    <property type="entry name" value="Metal-dependent hydrolases"/>
    <property type="match status" value="1"/>
</dbReference>
<feature type="signal peptide" evidence="7">
    <location>
        <begin position="1"/>
        <end position="28"/>
    </location>
</feature>
<keyword evidence="6" id="KW-0862">Zinc</keyword>
<keyword evidence="10" id="KW-1185">Reference proteome</keyword>
<dbReference type="Proteomes" id="UP000006695">
    <property type="component" value="Chromosome"/>
</dbReference>
<dbReference type="GO" id="GO:0046103">
    <property type="term" value="P:inosine biosynthetic process"/>
    <property type="evidence" value="ECO:0007669"/>
    <property type="project" value="TreeGrafter"/>
</dbReference>
<dbReference type="InterPro" id="IPR001365">
    <property type="entry name" value="A_deaminase_dom"/>
</dbReference>
<dbReference type="OrthoDB" id="105475at2"/>
<gene>
    <name evidence="9" type="ordered locus">Gura_0478</name>
</gene>
<dbReference type="STRING" id="351605.Gura_0478"/>
<evidence type="ECO:0000256" key="4">
    <source>
        <dbReference type="ARBA" id="ARBA00022723"/>
    </source>
</evidence>
<proteinExistence type="inferred from homology"/>
<dbReference type="GO" id="GO:0004000">
    <property type="term" value="F:adenosine deaminase activity"/>
    <property type="evidence" value="ECO:0007669"/>
    <property type="project" value="TreeGrafter"/>
</dbReference>
<evidence type="ECO:0000259" key="8">
    <source>
        <dbReference type="Pfam" id="PF00962"/>
    </source>
</evidence>
<evidence type="ECO:0000256" key="2">
    <source>
        <dbReference type="ARBA" id="ARBA00006676"/>
    </source>
</evidence>
<dbReference type="GO" id="GO:0046872">
    <property type="term" value="F:metal ion binding"/>
    <property type="evidence" value="ECO:0007669"/>
    <property type="project" value="UniProtKB-KW"/>
</dbReference>
<dbReference type="PROSITE" id="PS51257">
    <property type="entry name" value="PROKAR_LIPOPROTEIN"/>
    <property type="match status" value="1"/>
</dbReference>
<dbReference type="SUPFAM" id="SSF51556">
    <property type="entry name" value="Metallo-dependent hydrolases"/>
    <property type="match status" value="1"/>
</dbReference>
<dbReference type="GO" id="GO:0005829">
    <property type="term" value="C:cytosol"/>
    <property type="evidence" value="ECO:0007669"/>
    <property type="project" value="TreeGrafter"/>
</dbReference>
<keyword evidence="4" id="KW-0479">Metal-binding</keyword>
<evidence type="ECO:0000313" key="9">
    <source>
        <dbReference type="EMBL" id="ABQ24693.1"/>
    </source>
</evidence>
<dbReference type="Pfam" id="PF00962">
    <property type="entry name" value="A_deaminase"/>
    <property type="match status" value="1"/>
</dbReference>
<evidence type="ECO:0000256" key="3">
    <source>
        <dbReference type="ARBA" id="ARBA00012784"/>
    </source>
</evidence>
<evidence type="ECO:0000256" key="7">
    <source>
        <dbReference type="SAM" id="SignalP"/>
    </source>
</evidence>
<feature type="chain" id="PRO_5002682210" description="adenosine deaminase" evidence="7">
    <location>
        <begin position="29"/>
        <end position="566"/>
    </location>
</feature>
<feature type="domain" description="Adenosine deaminase" evidence="8">
    <location>
        <begin position="318"/>
        <end position="500"/>
    </location>
</feature>
<dbReference type="AlphaFoldDB" id="A5GCK2"/>
<keyword evidence="7" id="KW-0732">Signal</keyword>
<organism evidence="9 10">
    <name type="scientific">Geotalea uraniireducens (strain Rf4)</name>
    <name type="common">Geobacter uraniireducens</name>
    <dbReference type="NCBI Taxonomy" id="351605"/>
    <lineage>
        <taxon>Bacteria</taxon>
        <taxon>Pseudomonadati</taxon>
        <taxon>Thermodesulfobacteriota</taxon>
        <taxon>Desulfuromonadia</taxon>
        <taxon>Geobacterales</taxon>
        <taxon>Geobacteraceae</taxon>
        <taxon>Geotalea</taxon>
    </lineage>
</organism>
<dbReference type="GO" id="GO:0006154">
    <property type="term" value="P:adenosine catabolic process"/>
    <property type="evidence" value="ECO:0007669"/>
    <property type="project" value="TreeGrafter"/>
</dbReference>
<reference evidence="9 10" key="1">
    <citation type="submission" date="2007-05" db="EMBL/GenBank/DDBJ databases">
        <title>Complete sequence of Geobacter uraniireducens Rf4.</title>
        <authorList>
            <consortium name="US DOE Joint Genome Institute"/>
            <person name="Copeland A."/>
            <person name="Lucas S."/>
            <person name="Lapidus A."/>
            <person name="Barry K."/>
            <person name="Detter J.C."/>
            <person name="Glavina del Rio T."/>
            <person name="Hammon N."/>
            <person name="Israni S."/>
            <person name="Dalin E."/>
            <person name="Tice H."/>
            <person name="Pitluck S."/>
            <person name="Chertkov O."/>
            <person name="Brettin T."/>
            <person name="Bruce D."/>
            <person name="Han C."/>
            <person name="Schmutz J."/>
            <person name="Larimer F."/>
            <person name="Land M."/>
            <person name="Hauser L."/>
            <person name="Kyrpides N."/>
            <person name="Mikhailova N."/>
            <person name="Shelobolina E."/>
            <person name="Aklujkar M."/>
            <person name="Lovley D."/>
            <person name="Richardson P."/>
        </authorList>
    </citation>
    <scope>NUCLEOTIDE SEQUENCE [LARGE SCALE GENOMIC DNA]</scope>
    <source>
        <strain evidence="9 10">Rf4</strain>
    </source>
</reference>
<protein>
    <recommendedName>
        <fullName evidence="3">adenosine deaminase</fullName>
        <ecNumber evidence="3">3.5.4.4</ecNumber>
    </recommendedName>
</protein>
<evidence type="ECO:0000256" key="6">
    <source>
        <dbReference type="ARBA" id="ARBA00022833"/>
    </source>
</evidence>
<dbReference type="KEGG" id="gur:Gura_0478"/>
<comment type="similarity">
    <text evidence="2">Belongs to the metallo-dependent hydrolases superfamily. Adenosine and AMP deaminases family.</text>
</comment>
<comment type="cofactor">
    <cofactor evidence="1">
        <name>Zn(2+)</name>
        <dbReference type="ChEBI" id="CHEBI:29105"/>
    </cofactor>
</comment>
<dbReference type="InterPro" id="IPR032466">
    <property type="entry name" value="Metal_Hydrolase"/>
</dbReference>
<dbReference type="PANTHER" id="PTHR11409:SF43">
    <property type="entry name" value="ADENOSINE DEAMINASE"/>
    <property type="match status" value="1"/>
</dbReference>